<dbReference type="Gene3D" id="3.30.200.20">
    <property type="entry name" value="Phosphorylase Kinase, domain 1"/>
    <property type="match status" value="1"/>
</dbReference>
<proteinExistence type="predicted"/>
<evidence type="ECO:0000256" key="3">
    <source>
        <dbReference type="ARBA" id="ARBA00022777"/>
    </source>
</evidence>
<dbReference type="RefSeq" id="WP_191321262.1">
    <property type="nucleotide sequence ID" value="NZ_BNCG01000056.1"/>
</dbReference>
<evidence type="ECO:0000256" key="1">
    <source>
        <dbReference type="ARBA" id="ARBA00022679"/>
    </source>
</evidence>
<dbReference type="Gene3D" id="3.60.40.10">
    <property type="entry name" value="PPM-type phosphatase domain"/>
    <property type="match status" value="1"/>
</dbReference>
<feature type="domain" description="Protein kinase" evidence="6">
    <location>
        <begin position="271"/>
        <end position="552"/>
    </location>
</feature>
<dbReference type="PROSITE" id="PS50011">
    <property type="entry name" value="PROTEIN_KINASE_DOM"/>
    <property type="match status" value="1"/>
</dbReference>
<organism evidence="8 9">
    <name type="scientific">Camelimonas fluminis</name>
    <dbReference type="NCBI Taxonomy" id="1576911"/>
    <lineage>
        <taxon>Bacteria</taxon>
        <taxon>Pseudomonadati</taxon>
        <taxon>Pseudomonadota</taxon>
        <taxon>Alphaproteobacteria</taxon>
        <taxon>Hyphomicrobiales</taxon>
        <taxon>Chelatococcaceae</taxon>
        <taxon>Camelimonas</taxon>
    </lineage>
</organism>
<dbReference type="PROSITE" id="PS51746">
    <property type="entry name" value="PPM_2"/>
    <property type="match status" value="1"/>
</dbReference>
<keyword evidence="1" id="KW-0808">Transferase</keyword>
<dbReference type="SMART" id="SM00332">
    <property type="entry name" value="PP2Cc"/>
    <property type="match status" value="1"/>
</dbReference>
<feature type="transmembrane region" description="Helical" evidence="5">
    <location>
        <begin position="553"/>
        <end position="572"/>
    </location>
</feature>
<dbReference type="Pfam" id="PF00069">
    <property type="entry name" value="Pkinase"/>
    <property type="match status" value="1"/>
</dbReference>
<dbReference type="PANTHER" id="PTHR43289">
    <property type="entry name" value="MITOGEN-ACTIVATED PROTEIN KINASE KINASE KINASE 20-RELATED"/>
    <property type="match status" value="1"/>
</dbReference>
<reference evidence="9" key="1">
    <citation type="journal article" date="2019" name="Int. J. Syst. Evol. Microbiol.">
        <title>The Global Catalogue of Microorganisms (GCM) 10K type strain sequencing project: providing services to taxonomists for standard genome sequencing and annotation.</title>
        <authorList>
            <consortium name="The Broad Institute Genomics Platform"/>
            <consortium name="The Broad Institute Genome Sequencing Center for Infectious Disease"/>
            <person name="Wu L."/>
            <person name="Ma J."/>
        </authorList>
    </citation>
    <scope>NUCLEOTIDE SEQUENCE [LARGE SCALE GENOMIC DNA]</scope>
    <source>
        <strain evidence="9">KCTC 42282</strain>
    </source>
</reference>
<evidence type="ECO:0000259" key="7">
    <source>
        <dbReference type="PROSITE" id="PS51746"/>
    </source>
</evidence>
<dbReference type="SMART" id="SM00331">
    <property type="entry name" value="PP2C_SIG"/>
    <property type="match status" value="1"/>
</dbReference>
<accession>A0ABV7UQ46</accession>
<gene>
    <name evidence="8" type="ORF">ACFONL_22715</name>
</gene>
<dbReference type="Pfam" id="PF13672">
    <property type="entry name" value="PP2C_2"/>
    <property type="match status" value="1"/>
</dbReference>
<protein>
    <submittedName>
        <fullName evidence="8">Protein kinase</fullName>
    </submittedName>
</protein>
<evidence type="ECO:0000313" key="9">
    <source>
        <dbReference type="Proteomes" id="UP001595704"/>
    </source>
</evidence>
<dbReference type="EMBL" id="JBHRYC010000120">
    <property type="protein sequence ID" value="MFC3640154.1"/>
    <property type="molecule type" value="Genomic_DNA"/>
</dbReference>
<keyword evidence="5" id="KW-0472">Membrane</keyword>
<sequence length="579" mass="63517">MPGSLAISIGQHSDRGRKEINQDFHGALIPDGAALAMKGVAIAIADGISSSPVSGVAAEAAIRSFLTDYYCTSDAWTVKTSAQRVITATNAWLHAETRRHADVGDVDRGHVCSFSALVLKARQAHIFHVGDCRISRLHGRSLEPLTDEHRLVVSSRQSYLARALGARPGVEIDYRITDLHVGDVFVLSSDGVHEHVTGEDIAAAIAAHPGDADAAARDIVGAAVASGSGDNLTIQIVHIDDLPDIDADGWLPDAALEPAAPPEPGAVLDGYRIIRSLHVSHRSHVFLAADTETGETVAIKTPATEMRSDVSSLRRLMMEEWIARRLNSPNVMRTPPRKSRRNALYVVTEYIEGQTLAQWMADHSEPDLETIRHIAAQIAAGLRAFHRAEMVHQDLRPQNVMIDRYGAVKLIDFGATRVAGVSEAGSTAWDQILGTVQYTAPEYFLGEQGDSRADIFSLGVIVYQLLTGRLPYGAGIAKTRTRMQQARLTYTPAFELRPSAPLWFDLAIRRATNPNPWKRYQDVDEFMHDLRRPNPDLPGSTRQPLIQRHPARFWQGVSAFLGLLVVVLLWRLSRTGNPF</sequence>
<keyword evidence="9" id="KW-1185">Reference proteome</keyword>
<dbReference type="InterPro" id="IPR000719">
    <property type="entry name" value="Prot_kinase_dom"/>
</dbReference>
<evidence type="ECO:0000256" key="5">
    <source>
        <dbReference type="SAM" id="Phobius"/>
    </source>
</evidence>
<dbReference type="CDD" id="cd14014">
    <property type="entry name" value="STKc_PknB_like"/>
    <property type="match status" value="1"/>
</dbReference>
<evidence type="ECO:0000259" key="6">
    <source>
        <dbReference type="PROSITE" id="PS50011"/>
    </source>
</evidence>
<dbReference type="InterPro" id="IPR008266">
    <property type="entry name" value="Tyr_kinase_AS"/>
</dbReference>
<keyword evidence="5" id="KW-1133">Transmembrane helix</keyword>
<dbReference type="Gene3D" id="1.10.510.10">
    <property type="entry name" value="Transferase(Phosphotransferase) domain 1"/>
    <property type="match status" value="1"/>
</dbReference>
<dbReference type="InterPro" id="IPR011009">
    <property type="entry name" value="Kinase-like_dom_sf"/>
</dbReference>
<dbReference type="SUPFAM" id="SSF81606">
    <property type="entry name" value="PP2C-like"/>
    <property type="match status" value="1"/>
</dbReference>
<name>A0ABV7UQ46_9HYPH</name>
<evidence type="ECO:0000313" key="8">
    <source>
        <dbReference type="EMBL" id="MFC3640154.1"/>
    </source>
</evidence>
<dbReference type="Proteomes" id="UP001595704">
    <property type="component" value="Unassembled WGS sequence"/>
</dbReference>
<dbReference type="PANTHER" id="PTHR43289:SF6">
    <property type="entry name" value="SERINE_THREONINE-PROTEIN KINASE NEKL-3"/>
    <property type="match status" value="1"/>
</dbReference>
<evidence type="ECO:0000256" key="2">
    <source>
        <dbReference type="ARBA" id="ARBA00022741"/>
    </source>
</evidence>
<keyword evidence="5" id="KW-0812">Transmembrane</keyword>
<keyword evidence="4" id="KW-0067">ATP-binding</keyword>
<keyword evidence="3 8" id="KW-0418">Kinase</keyword>
<dbReference type="GO" id="GO:0016301">
    <property type="term" value="F:kinase activity"/>
    <property type="evidence" value="ECO:0007669"/>
    <property type="project" value="UniProtKB-KW"/>
</dbReference>
<dbReference type="InterPro" id="IPR036457">
    <property type="entry name" value="PPM-type-like_dom_sf"/>
</dbReference>
<dbReference type="InterPro" id="IPR001932">
    <property type="entry name" value="PPM-type_phosphatase-like_dom"/>
</dbReference>
<dbReference type="PROSITE" id="PS00109">
    <property type="entry name" value="PROTEIN_KINASE_TYR"/>
    <property type="match status" value="1"/>
</dbReference>
<dbReference type="SUPFAM" id="SSF56112">
    <property type="entry name" value="Protein kinase-like (PK-like)"/>
    <property type="match status" value="1"/>
</dbReference>
<dbReference type="CDD" id="cd00143">
    <property type="entry name" value="PP2Cc"/>
    <property type="match status" value="1"/>
</dbReference>
<keyword evidence="2" id="KW-0547">Nucleotide-binding</keyword>
<evidence type="ECO:0000256" key="4">
    <source>
        <dbReference type="ARBA" id="ARBA00022840"/>
    </source>
</evidence>
<feature type="domain" description="PPM-type phosphatase" evidence="7">
    <location>
        <begin position="8"/>
        <end position="239"/>
    </location>
</feature>
<comment type="caution">
    <text evidence="8">The sequence shown here is derived from an EMBL/GenBank/DDBJ whole genome shotgun (WGS) entry which is preliminary data.</text>
</comment>